<evidence type="ECO:0000313" key="2">
    <source>
        <dbReference type="EMBL" id="CAD7661241.1"/>
    </source>
</evidence>
<gene>
    <name evidence="2" type="ORF">ONB1V03_LOCUS17802</name>
</gene>
<protein>
    <submittedName>
        <fullName evidence="2">Uncharacterized protein</fullName>
    </submittedName>
</protein>
<evidence type="ECO:0000256" key="1">
    <source>
        <dbReference type="SAM" id="Phobius"/>
    </source>
</evidence>
<name>A0A7R9MJ89_9ACAR</name>
<keyword evidence="1" id="KW-0472">Membrane</keyword>
<sequence>MLHHLSRAKQLESSLEDPLSRRAQQLYERNELKLVKTIAMSVTSLLLSLAAIWTAVAERALLLALSSALSLLLVVLALVLNALPVPLVVALALNSGASLALSLALRRQQTSASLRFEPEVVFKRNI</sequence>
<dbReference type="Proteomes" id="UP000728032">
    <property type="component" value="Unassembled WGS sequence"/>
</dbReference>
<organism evidence="2">
    <name type="scientific">Oppiella nova</name>
    <dbReference type="NCBI Taxonomy" id="334625"/>
    <lineage>
        <taxon>Eukaryota</taxon>
        <taxon>Metazoa</taxon>
        <taxon>Ecdysozoa</taxon>
        <taxon>Arthropoda</taxon>
        <taxon>Chelicerata</taxon>
        <taxon>Arachnida</taxon>
        <taxon>Acari</taxon>
        <taxon>Acariformes</taxon>
        <taxon>Sarcoptiformes</taxon>
        <taxon>Oribatida</taxon>
        <taxon>Brachypylina</taxon>
        <taxon>Oppioidea</taxon>
        <taxon>Oppiidae</taxon>
        <taxon>Oppiella</taxon>
    </lineage>
</organism>
<keyword evidence="3" id="KW-1185">Reference proteome</keyword>
<accession>A0A7R9MJ89</accession>
<evidence type="ECO:0000313" key="3">
    <source>
        <dbReference type="Proteomes" id="UP000728032"/>
    </source>
</evidence>
<dbReference type="AlphaFoldDB" id="A0A7R9MJ89"/>
<dbReference type="EMBL" id="CAJPVJ010022911">
    <property type="protein sequence ID" value="CAG2178377.1"/>
    <property type="molecule type" value="Genomic_DNA"/>
</dbReference>
<reference evidence="2" key="1">
    <citation type="submission" date="2020-11" db="EMBL/GenBank/DDBJ databases">
        <authorList>
            <person name="Tran Van P."/>
        </authorList>
    </citation>
    <scope>NUCLEOTIDE SEQUENCE</scope>
</reference>
<proteinExistence type="predicted"/>
<feature type="transmembrane region" description="Helical" evidence="1">
    <location>
        <begin position="34"/>
        <end position="53"/>
    </location>
</feature>
<keyword evidence="1" id="KW-0812">Transmembrane</keyword>
<dbReference type="EMBL" id="OC937736">
    <property type="protein sequence ID" value="CAD7661241.1"/>
    <property type="molecule type" value="Genomic_DNA"/>
</dbReference>
<keyword evidence="1" id="KW-1133">Transmembrane helix</keyword>